<dbReference type="eggNOG" id="ENOG50302QM">
    <property type="taxonomic scope" value="Bacteria"/>
</dbReference>
<dbReference type="PANTHER" id="PTHR40051:SF1">
    <property type="entry name" value="YOLD-LIKE FAMILY PROTEIN"/>
    <property type="match status" value="1"/>
</dbReference>
<dbReference type="AlphaFoldDB" id="B8CWC7"/>
<protein>
    <submittedName>
        <fullName evidence="1">YolD-like protein</fullName>
    </submittedName>
</protein>
<dbReference type="PANTHER" id="PTHR40051">
    <property type="entry name" value="IG HYPOTHETICAL 15966"/>
    <property type="match status" value="1"/>
</dbReference>
<dbReference type="EMBL" id="CP001098">
    <property type="protein sequence ID" value="ACL69596.1"/>
    <property type="molecule type" value="Genomic_DNA"/>
</dbReference>
<name>B8CWC7_HALOH</name>
<gene>
    <name evidence="1" type="ordered locus">Hore_08390</name>
</gene>
<dbReference type="STRING" id="373903.Hore_08390"/>
<dbReference type="HOGENOM" id="CLU_131538_3_0_9"/>
<dbReference type="Pfam" id="PF08863">
    <property type="entry name" value="YolD"/>
    <property type="match status" value="1"/>
</dbReference>
<dbReference type="OrthoDB" id="1644322at2"/>
<accession>B8CWC7</accession>
<organism evidence="1 2">
    <name type="scientific">Halothermothrix orenii (strain H 168 / OCM 544 / DSM 9562)</name>
    <dbReference type="NCBI Taxonomy" id="373903"/>
    <lineage>
        <taxon>Bacteria</taxon>
        <taxon>Bacillati</taxon>
        <taxon>Bacillota</taxon>
        <taxon>Clostridia</taxon>
        <taxon>Halanaerobiales</taxon>
        <taxon>Halothermotrichaceae</taxon>
        <taxon>Halothermothrix</taxon>
    </lineage>
</organism>
<evidence type="ECO:0000313" key="1">
    <source>
        <dbReference type="EMBL" id="ACL69596.1"/>
    </source>
</evidence>
<keyword evidence="2" id="KW-1185">Reference proteome</keyword>
<reference evidence="1 2" key="1">
    <citation type="journal article" date="2009" name="PLoS ONE">
        <title>Genome analysis of the anaerobic thermohalophilic bacterium Halothermothrix orenii.</title>
        <authorList>
            <person name="Mavromatis K."/>
            <person name="Ivanova N."/>
            <person name="Anderson I."/>
            <person name="Lykidis A."/>
            <person name="Hooper S.D."/>
            <person name="Sun H."/>
            <person name="Kunin V."/>
            <person name="Lapidus A."/>
            <person name="Hugenholtz P."/>
            <person name="Patel B."/>
            <person name="Kyrpides N.C."/>
        </authorList>
    </citation>
    <scope>NUCLEOTIDE SEQUENCE [LARGE SCALE GENOMIC DNA]</scope>
    <source>
        <strain evidence="2">H 168 / OCM 544 / DSM 9562</strain>
    </source>
</reference>
<evidence type="ECO:0000313" key="2">
    <source>
        <dbReference type="Proteomes" id="UP000000719"/>
    </source>
</evidence>
<proteinExistence type="predicted"/>
<sequence>MLNEHMYAKIRLRYIKIYIDKLLKTSGGFFMIKDRGNIKWSSLMLVEHREKLKQLIKGEKEVLKPELDEHILDEMNKILGKALEKKLAVSLEYYKNRNLYKVSGYIEEYNLQSKELLVCSGLNKRYLSLDNIISIKIK</sequence>
<dbReference type="KEGG" id="hor:Hore_08390"/>
<dbReference type="InterPro" id="IPR014962">
    <property type="entry name" value="YolD"/>
</dbReference>
<dbReference type="Proteomes" id="UP000000719">
    <property type="component" value="Chromosome"/>
</dbReference>